<keyword evidence="4" id="KW-1185">Reference proteome</keyword>
<feature type="region of interest" description="Disordered" evidence="1">
    <location>
        <begin position="133"/>
        <end position="157"/>
    </location>
</feature>
<dbReference type="Pfam" id="PF24764">
    <property type="entry name" value="rva_4"/>
    <property type="match status" value="1"/>
</dbReference>
<dbReference type="RefSeq" id="XP_041299863.1">
    <property type="nucleotide sequence ID" value="XM_041439481.1"/>
</dbReference>
<reference evidence="3" key="1">
    <citation type="journal article" date="2020" name="New Phytol.">
        <title>Comparative genomics reveals dynamic genome evolution in host specialist ectomycorrhizal fungi.</title>
        <authorList>
            <person name="Lofgren L.A."/>
            <person name="Nguyen N.H."/>
            <person name="Vilgalys R."/>
            <person name="Ruytinx J."/>
            <person name="Liao H.L."/>
            <person name="Branco S."/>
            <person name="Kuo A."/>
            <person name="LaButti K."/>
            <person name="Lipzen A."/>
            <person name="Andreopoulos W."/>
            <person name="Pangilinan J."/>
            <person name="Riley R."/>
            <person name="Hundley H."/>
            <person name="Na H."/>
            <person name="Barry K."/>
            <person name="Grigoriev I.V."/>
            <person name="Stajich J.E."/>
            <person name="Kennedy P.G."/>
        </authorList>
    </citation>
    <scope>NUCLEOTIDE SEQUENCE</scope>
    <source>
        <strain evidence="3">FC423</strain>
    </source>
</reference>
<proteinExistence type="predicted"/>
<organism evidence="3 4">
    <name type="scientific">Suillus discolor</name>
    <dbReference type="NCBI Taxonomy" id="1912936"/>
    <lineage>
        <taxon>Eukaryota</taxon>
        <taxon>Fungi</taxon>
        <taxon>Dikarya</taxon>
        <taxon>Basidiomycota</taxon>
        <taxon>Agaricomycotina</taxon>
        <taxon>Agaricomycetes</taxon>
        <taxon>Agaricomycetidae</taxon>
        <taxon>Boletales</taxon>
        <taxon>Suillineae</taxon>
        <taxon>Suillaceae</taxon>
        <taxon>Suillus</taxon>
    </lineage>
</organism>
<feature type="domain" description="Integrase core" evidence="2">
    <location>
        <begin position="21"/>
        <end position="104"/>
    </location>
</feature>
<protein>
    <recommendedName>
        <fullName evidence="2">Integrase core domain-containing protein</fullName>
    </recommendedName>
</protein>
<dbReference type="PANTHER" id="PTHR46791">
    <property type="entry name" value="EXPRESSED PROTEIN"/>
    <property type="match status" value="1"/>
</dbReference>
<comment type="caution">
    <text evidence="3">The sequence shown here is derived from an EMBL/GenBank/DDBJ whole genome shotgun (WGS) entry which is preliminary data.</text>
</comment>
<dbReference type="OrthoDB" id="3353107at2759"/>
<evidence type="ECO:0000256" key="1">
    <source>
        <dbReference type="SAM" id="MobiDB-lite"/>
    </source>
</evidence>
<evidence type="ECO:0000259" key="2">
    <source>
        <dbReference type="Pfam" id="PF24764"/>
    </source>
</evidence>
<name>A0A9P7K1E8_9AGAM</name>
<evidence type="ECO:0000313" key="3">
    <source>
        <dbReference type="EMBL" id="KAG2120487.1"/>
    </source>
</evidence>
<dbReference type="AlphaFoldDB" id="A0A9P7K1E8"/>
<dbReference type="GeneID" id="64701740"/>
<accession>A0A9P7K1E8</accession>
<sequence length="263" mass="30353">MIQWGFVVHGFIDGYCRTYHRSTRNSRIERLWVEVGTQFVRRWRAFFSRLERLHRLDIEQTGHLWLLQNLFLDAINDDCKTFREEWNLHPIAGPSTNNKSPQDLRLISQATLGIYRDNCDEVHPDTIEQYYGTHGREQTRRHGQTGAGHPDDEDTNSEDQLILQIEEDQERNIRHAAVEVPGKKSPFETQLEQIVTEGIVPEGYGLLPDEQGDDAAMTEVLQFGRRGTKSITISLSDPIWEARATLWCQGLSALSLFETEGYL</sequence>
<dbReference type="EMBL" id="JABBWM010000001">
    <property type="protein sequence ID" value="KAG2120487.1"/>
    <property type="molecule type" value="Genomic_DNA"/>
</dbReference>
<dbReference type="Proteomes" id="UP000823399">
    <property type="component" value="Unassembled WGS sequence"/>
</dbReference>
<dbReference type="InterPro" id="IPR058913">
    <property type="entry name" value="Integrase_dom_put"/>
</dbReference>
<gene>
    <name evidence="3" type="ORF">F5147DRAFT_741505</name>
</gene>
<evidence type="ECO:0000313" key="4">
    <source>
        <dbReference type="Proteomes" id="UP000823399"/>
    </source>
</evidence>